<dbReference type="InterPro" id="IPR017981">
    <property type="entry name" value="GPCR_2-like_7TM"/>
</dbReference>
<dbReference type="CDD" id="cd13952">
    <property type="entry name" value="7tm_classB"/>
    <property type="match status" value="1"/>
</dbReference>
<dbReference type="PANTHER" id="PTHR12011:SF347">
    <property type="entry name" value="FI21270P1-RELATED"/>
    <property type="match status" value="1"/>
</dbReference>
<accession>A0AAV7KDY6</accession>
<evidence type="ECO:0000256" key="4">
    <source>
        <dbReference type="ARBA" id="ARBA00023136"/>
    </source>
</evidence>
<feature type="domain" description="G-protein coupled receptors family 2 profile 2" evidence="8">
    <location>
        <begin position="385"/>
        <end position="656"/>
    </location>
</feature>
<evidence type="ECO:0000256" key="1">
    <source>
        <dbReference type="ARBA" id="ARBA00004141"/>
    </source>
</evidence>
<evidence type="ECO:0000256" key="6">
    <source>
        <dbReference type="SAM" id="Phobius"/>
    </source>
</evidence>
<feature type="transmembrane region" description="Helical" evidence="6">
    <location>
        <begin position="594"/>
        <end position="623"/>
    </location>
</feature>
<organism evidence="9 10">
    <name type="scientific">Oopsacas minuta</name>
    <dbReference type="NCBI Taxonomy" id="111878"/>
    <lineage>
        <taxon>Eukaryota</taxon>
        <taxon>Metazoa</taxon>
        <taxon>Porifera</taxon>
        <taxon>Hexactinellida</taxon>
        <taxon>Hexasterophora</taxon>
        <taxon>Lyssacinosida</taxon>
        <taxon>Leucopsacidae</taxon>
        <taxon>Oopsacas</taxon>
    </lineage>
</organism>
<feature type="transmembrane region" description="Helical" evidence="6">
    <location>
        <begin position="546"/>
        <end position="573"/>
    </location>
</feature>
<reference evidence="9 10" key="1">
    <citation type="journal article" date="2023" name="BMC Biol.">
        <title>The compact genome of the sponge Oopsacas minuta (Hexactinellida) is lacking key metazoan core genes.</title>
        <authorList>
            <person name="Santini S."/>
            <person name="Schenkelaars Q."/>
            <person name="Jourda C."/>
            <person name="Duchesne M."/>
            <person name="Belahbib H."/>
            <person name="Rocher C."/>
            <person name="Selva M."/>
            <person name="Riesgo A."/>
            <person name="Vervoort M."/>
            <person name="Leys S.P."/>
            <person name="Kodjabachian L."/>
            <person name="Le Bivic A."/>
            <person name="Borchiellini C."/>
            <person name="Claverie J.M."/>
            <person name="Renard E."/>
        </authorList>
    </citation>
    <scope>NUCLEOTIDE SEQUENCE [LARGE SCALE GENOMIC DNA]</scope>
    <source>
        <strain evidence="9">SPO-2</strain>
    </source>
</reference>
<feature type="transmembrane region" description="Helical" evidence="6">
    <location>
        <begin position="492"/>
        <end position="515"/>
    </location>
</feature>
<dbReference type="EMBL" id="JAKMXF010000066">
    <property type="protein sequence ID" value="KAI6659130.1"/>
    <property type="molecule type" value="Genomic_DNA"/>
</dbReference>
<gene>
    <name evidence="9" type="ORF">LOD99_14806</name>
</gene>
<keyword evidence="2 6" id="KW-0812">Transmembrane</keyword>
<dbReference type="PROSITE" id="PS50261">
    <property type="entry name" value="G_PROTEIN_RECEP_F2_4"/>
    <property type="match status" value="1"/>
</dbReference>
<dbReference type="GO" id="GO:0004930">
    <property type="term" value="F:G protein-coupled receptor activity"/>
    <property type="evidence" value="ECO:0007669"/>
    <property type="project" value="InterPro"/>
</dbReference>
<feature type="transmembrane region" description="Helical" evidence="6">
    <location>
        <begin position="387"/>
        <end position="409"/>
    </location>
</feature>
<evidence type="ECO:0000259" key="8">
    <source>
        <dbReference type="PROSITE" id="PS50261"/>
    </source>
</evidence>
<evidence type="ECO:0000256" key="3">
    <source>
        <dbReference type="ARBA" id="ARBA00022989"/>
    </source>
</evidence>
<dbReference type="Proteomes" id="UP001165289">
    <property type="component" value="Unassembled WGS sequence"/>
</dbReference>
<evidence type="ECO:0000313" key="10">
    <source>
        <dbReference type="Proteomes" id="UP001165289"/>
    </source>
</evidence>
<comment type="subcellular location">
    <subcellularLocation>
        <location evidence="1">Membrane</location>
        <topology evidence="1">Multi-pass membrane protein</topology>
    </subcellularLocation>
</comment>
<dbReference type="InterPro" id="IPR000832">
    <property type="entry name" value="GPCR_2_secretin-like"/>
</dbReference>
<dbReference type="Gene3D" id="1.20.1070.10">
    <property type="entry name" value="Rhodopsin 7-helix transmembrane proteins"/>
    <property type="match status" value="1"/>
</dbReference>
<keyword evidence="4 6" id="KW-0472">Membrane</keyword>
<dbReference type="AlphaFoldDB" id="A0AAV7KDY6"/>
<dbReference type="PANTHER" id="PTHR12011">
    <property type="entry name" value="ADHESION G-PROTEIN COUPLED RECEPTOR"/>
    <property type="match status" value="1"/>
</dbReference>
<feature type="transmembrane region" description="Helical" evidence="6">
    <location>
        <begin position="460"/>
        <end position="480"/>
    </location>
</feature>
<feature type="transmembrane region" description="Helical" evidence="6">
    <location>
        <begin position="635"/>
        <end position="654"/>
    </location>
</feature>
<dbReference type="Gene3D" id="2.60.220.50">
    <property type="match status" value="1"/>
</dbReference>
<keyword evidence="10" id="KW-1185">Reference proteome</keyword>
<dbReference type="GO" id="GO:0007166">
    <property type="term" value="P:cell surface receptor signaling pathway"/>
    <property type="evidence" value="ECO:0007669"/>
    <property type="project" value="InterPro"/>
</dbReference>
<protein>
    <submittedName>
        <fullName evidence="9">G-protein coupled receptor</fullName>
    </submittedName>
</protein>
<feature type="region of interest" description="Disordered" evidence="5">
    <location>
        <begin position="688"/>
        <end position="708"/>
    </location>
</feature>
<evidence type="ECO:0000256" key="5">
    <source>
        <dbReference type="SAM" id="MobiDB-lite"/>
    </source>
</evidence>
<dbReference type="PRINTS" id="PR00249">
    <property type="entry name" value="GPCRSECRETIN"/>
</dbReference>
<dbReference type="GO" id="GO:0005886">
    <property type="term" value="C:plasma membrane"/>
    <property type="evidence" value="ECO:0007669"/>
    <property type="project" value="TreeGrafter"/>
</dbReference>
<keyword evidence="7" id="KW-0732">Signal</keyword>
<feature type="chain" id="PRO_5043485050" evidence="7">
    <location>
        <begin position="21"/>
        <end position="708"/>
    </location>
</feature>
<feature type="transmembrane region" description="Helical" evidence="6">
    <location>
        <begin position="421"/>
        <end position="440"/>
    </location>
</feature>
<dbReference type="Pfam" id="PF00002">
    <property type="entry name" value="7tm_2"/>
    <property type="match status" value="1"/>
</dbReference>
<name>A0AAV7KDY6_9METZ</name>
<sequence length="708" mass="78525">MKYNIVLLSVVIGVILQLSGVIISINGDDNVTNSTQFTNTISTTISTPTASNTTNSTQFTNTISTAISTPTASNTTNSTQFTNTISTAISTPTASNTTTSFAFTPTVTDISETSENETSEVIDDIDSVIAMISLNTSSTQTLVNEYARIVNGINATTIQNQEVIKSVIELTSNMVDHFIAVDNSNQEISTELFSVILILENFIDKFVQIIPPNSLSGQVSQSFGRVQVNIANVNLSVQSDITIPEPNIIFSQSPSTNVPITVLNQLAQLNNVSSFYASSIIFDLSITIQNNAQTTQFLSLNFHLPFLSIFIERISLTFPHNFQNPGLVSNPQCVFINDLAVIDTTGVELVSFNEQVIVCATNHLTSFAAIVRFGRQTDRGEDLASRIVSFLLLSASFLALIISLLLFCLAGKPFFRSLPNLIYFNYAVALTFACGTFIFILPTSVLNNRYCVISSLFTQYIWISVFTWSVCISIVLIQFFKEELVYGEVKYFIIYFLIGWGTPVIPCIITLGITIPNGIIEDYITYNSQLLNLTCYLSNRSPTYTVWGLLGPIMMLLVVNSSALIFLTIRICLKLKPDKINMKSSTKTFYLQYRAIYFQFLILISILGLPWFFAVVNIISGYAIGEATFTILMEWIFIFLNGPIGVVFFFVFTIRNAQVKDLFSKDSKFTIFTSQQAISNFSHSKDKEYTTLPKSLPKPRKPPVISDV</sequence>
<comment type="caution">
    <text evidence="9">The sequence shown here is derived from an EMBL/GenBank/DDBJ whole genome shotgun (WGS) entry which is preliminary data.</text>
</comment>
<keyword evidence="9" id="KW-0675">Receptor</keyword>
<dbReference type="InterPro" id="IPR046338">
    <property type="entry name" value="GAIN_dom_sf"/>
</dbReference>
<feature type="signal peptide" evidence="7">
    <location>
        <begin position="1"/>
        <end position="20"/>
    </location>
</feature>
<keyword evidence="3 6" id="KW-1133">Transmembrane helix</keyword>
<evidence type="ECO:0000256" key="7">
    <source>
        <dbReference type="SAM" id="SignalP"/>
    </source>
</evidence>
<evidence type="ECO:0000256" key="2">
    <source>
        <dbReference type="ARBA" id="ARBA00022692"/>
    </source>
</evidence>
<evidence type="ECO:0000313" key="9">
    <source>
        <dbReference type="EMBL" id="KAI6659130.1"/>
    </source>
</evidence>
<proteinExistence type="predicted"/>